<reference evidence="2" key="1">
    <citation type="submission" date="2018-04" db="EMBL/GenBank/DDBJ databases">
        <title>Genomes of Endosymbiotic and Endophytic Bradyrhizobium Publication status.</title>
        <authorList>
            <person name="Guha S."/>
            <person name="Jorrin B."/>
            <person name="Sarkar M."/>
            <person name="Poole P.S."/>
            <person name="DasGupta M."/>
        </authorList>
    </citation>
    <scope>NUCLEOTIDE SEQUENCE</scope>
    <source>
        <strain evidence="2">WBOS16</strain>
    </source>
</reference>
<gene>
    <name evidence="2" type="ORF">DCM83_23855</name>
</gene>
<dbReference type="EMBL" id="CP028989">
    <property type="protein sequence ID" value="UUO67951.1"/>
    <property type="molecule type" value="Genomic_DNA"/>
</dbReference>
<name>A0AAE9SWG4_9BRAD</name>
<evidence type="ECO:0000259" key="1">
    <source>
        <dbReference type="Pfam" id="PF12973"/>
    </source>
</evidence>
<dbReference type="InterPro" id="IPR052535">
    <property type="entry name" value="Bacilysin_H2HPP_isomerase"/>
</dbReference>
<evidence type="ECO:0000313" key="3">
    <source>
        <dbReference type="Proteomes" id="UP001058872"/>
    </source>
</evidence>
<dbReference type="SUPFAM" id="SSF51182">
    <property type="entry name" value="RmlC-like cupins"/>
    <property type="match status" value="1"/>
</dbReference>
<dbReference type="PANTHER" id="PTHR40112:SF1">
    <property type="entry name" value="H2HPP ISOMERASE"/>
    <property type="match status" value="1"/>
</dbReference>
<feature type="domain" description="ChrR-like cupin" evidence="1">
    <location>
        <begin position="16"/>
        <end position="118"/>
    </location>
</feature>
<dbReference type="InterPro" id="IPR014710">
    <property type="entry name" value="RmlC-like_jellyroll"/>
</dbReference>
<dbReference type="Proteomes" id="UP001058872">
    <property type="component" value="Chromosome"/>
</dbReference>
<dbReference type="InterPro" id="IPR011051">
    <property type="entry name" value="RmlC_Cupin_sf"/>
</dbReference>
<dbReference type="AlphaFoldDB" id="A0AAE9SWG4"/>
<dbReference type="PANTHER" id="PTHR40112">
    <property type="entry name" value="H2HPP ISOMERASE"/>
    <property type="match status" value="1"/>
</dbReference>
<sequence>MDAVIPKHQEAADQHSHLVRPQDMEWQKTRFPGCEAKTLLFDRRTGLMTALMRFAPGSVLPDHEHVGIEQSWVIEGALVDKEGPAQGIACKAGEFIWREAGSRHAAWCPDGALILAIFQVPNKFFEADGRVVDAAGQDWDETWGHTGAQRARSA</sequence>
<evidence type="ECO:0000313" key="2">
    <source>
        <dbReference type="EMBL" id="UUO67951.1"/>
    </source>
</evidence>
<dbReference type="CDD" id="cd02237">
    <property type="entry name" value="cupin_DAD_ChrR"/>
    <property type="match status" value="1"/>
</dbReference>
<protein>
    <submittedName>
        <fullName evidence="2">Cupin</fullName>
    </submittedName>
</protein>
<dbReference type="InterPro" id="IPR025979">
    <property type="entry name" value="ChrR-like_cupin_dom"/>
</dbReference>
<accession>A0AAE9SWG4</accession>
<dbReference type="Pfam" id="PF12973">
    <property type="entry name" value="Cupin_7"/>
    <property type="match status" value="1"/>
</dbReference>
<dbReference type="RefSeq" id="WP_257180282.1">
    <property type="nucleotide sequence ID" value="NZ_CP028989.1"/>
</dbReference>
<proteinExistence type="predicted"/>
<organism evidence="2 3">
    <name type="scientific">Bradyrhizobium betae</name>
    <dbReference type="NCBI Taxonomy" id="244734"/>
    <lineage>
        <taxon>Bacteria</taxon>
        <taxon>Pseudomonadati</taxon>
        <taxon>Pseudomonadota</taxon>
        <taxon>Alphaproteobacteria</taxon>
        <taxon>Hyphomicrobiales</taxon>
        <taxon>Nitrobacteraceae</taxon>
        <taxon>Bradyrhizobium</taxon>
    </lineage>
</organism>
<dbReference type="Gene3D" id="2.60.120.10">
    <property type="entry name" value="Jelly Rolls"/>
    <property type="match status" value="1"/>
</dbReference>